<organism evidence="7 8">
    <name type="scientific">Methanolapillus ohkumae</name>
    <dbReference type="NCBI Taxonomy" id="3028298"/>
    <lineage>
        <taxon>Archaea</taxon>
        <taxon>Methanobacteriati</taxon>
        <taxon>Methanobacteriota</taxon>
        <taxon>Stenosarchaea group</taxon>
        <taxon>Methanomicrobia</taxon>
        <taxon>Methanosarcinales</taxon>
        <taxon>Methanosarcinaceae</taxon>
        <taxon>Methanolapillus</taxon>
    </lineage>
</organism>
<evidence type="ECO:0000256" key="3">
    <source>
        <dbReference type="ARBA" id="ARBA00022759"/>
    </source>
</evidence>
<evidence type="ECO:0000256" key="5">
    <source>
        <dbReference type="ARBA" id="ARBA00022884"/>
    </source>
</evidence>
<evidence type="ECO:0000313" key="7">
    <source>
        <dbReference type="EMBL" id="WNY26270.1"/>
    </source>
</evidence>
<evidence type="ECO:0000256" key="4">
    <source>
        <dbReference type="ARBA" id="ARBA00022801"/>
    </source>
</evidence>
<dbReference type="GeneID" id="99803737"/>
<keyword evidence="3" id="KW-0255">Endonuclease</keyword>
<keyword evidence="5" id="KW-0694">RNA-binding</keyword>
<keyword evidence="4" id="KW-0378">Hydrolase</keyword>
<evidence type="ECO:0000256" key="2">
    <source>
        <dbReference type="ARBA" id="ARBA00022722"/>
    </source>
</evidence>
<sequence>MRRKRTSFRSYKTREIESALVKKGFVEDRKRGHKHYIYYYNGKKMEISTIVSHGVKEYGRDLIMEMKRQLFLTRPQFDNLVQCPLTKEELREIYKKKGRLPTT</sequence>
<dbReference type="Pfam" id="PF07927">
    <property type="entry name" value="HicA_toxin"/>
    <property type="match status" value="1"/>
</dbReference>
<dbReference type="Gene3D" id="3.30.920.30">
    <property type="entry name" value="Hypothetical protein"/>
    <property type="match status" value="1"/>
</dbReference>
<keyword evidence="1" id="KW-1277">Toxin-antitoxin system</keyword>
<proteinExistence type="predicted"/>
<dbReference type="SUPFAM" id="SSF54786">
    <property type="entry name" value="YcfA/nrd intein domain"/>
    <property type="match status" value="1"/>
</dbReference>
<name>A0AA96ZUY7_9EURY</name>
<evidence type="ECO:0008006" key="9">
    <source>
        <dbReference type="Google" id="ProtNLM"/>
    </source>
</evidence>
<evidence type="ECO:0000256" key="6">
    <source>
        <dbReference type="ARBA" id="ARBA00023016"/>
    </source>
</evidence>
<dbReference type="GO" id="GO:0016787">
    <property type="term" value="F:hydrolase activity"/>
    <property type="evidence" value="ECO:0007669"/>
    <property type="project" value="UniProtKB-KW"/>
</dbReference>
<dbReference type="GO" id="GO:0003729">
    <property type="term" value="F:mRNA binding"/>
    <property type="evidence" value="ECO:0007669"/>
    <property type="project" value="InterPro"/>
</dbReference>
<evidence type="ECO:0000256" key="1">
    <source>
        <dbReference type="ARBA" id="ARBA00022649"/>
    </source>
</evidence>
<protein>
    <recommendedName>
        <fullName evidence="9">Type II toxin-antitoxin system HicA family toxin</fullName>
    </recommendedName>
</protein>
<dbReference type="InterPro" id="IPR038570">
    <property type="entry name" value="HicA_sf"/>
</dbReference>
<reference evidence="7 8" key="1">
    <citation type="submission" date="2023-07" db="EMBL/GenBank/DDBJ databases">
        <title>Closed genome sequence of Methanosarcinaceae archaeon Am2.</title>
        <authorList>
            <person name="Poehlein A."/>
            <person name="Protasov E."/>
            <person name="Platt K."/>
            <person name="Reeh H."/>
            <person name="Daniel R."/>
            <person name="Brune A."/>
        </authorList>
    </citation>
    <scope>NUCLEOTIDE SEQUENCE [LARGE SCALE GENOMIC DNA]</scope>
    <source>
        <strain evidence="7 8">Am2</strain>
    </source>
</reference>
<accession>A0AA96ZUY7</accession>
<dbReference type="GO" id="GO:0004519">
    <property type="term" value="F:endonuclease activity"/>
    <property type="evidence" value="ECO:0007669"/>
    <property type="project" value="UniProtKB-KW"/>
</dbReference>
<evidence type="ECO:0000313" key="8">
    <source>
        <dbReference type="Proteomes" id="UP001304970"/>
    </source>
</evidence>
<dbReference type="EMBL" id="CP131061">
    <property type="protein sequence ID" value="WNY26270.1"/>
    <property type="molecule type" value="Genomic_DNA"/>
</dbReference>
<gene>
    <name evidence="7" type="ORF">MsAm2_00300</name>
</gene>
<dbReference type="AlphaFoldDB" id="A0AA96ZUY7"/>
<dbReference type="RefSeq" id="WP_420846965.1">
    <property type="nucleotide sequence ID" value="NZ_CP131061.1"/>
</dbReference>
<keyword evidence="6" id="KW-0346">Stress response</keyword>
<dbReference type="Proteomes" id="UP001304970">
    <property type="component" value="Chromosome"/>
</dbReference>
<keyword evidence="8" id="KW-1185">Reference proteome</keyword>
<dbReference type="InterPro" id="IPR012933">
    <property type="entry name" value="HicA_mRNA_interferase"/>
</dbReference>
<keyword evidence="2" id="KW-0540">Nuclease</keyword>